<evidence type="ECO:0000313" key="8">
    <source>
        <dbReference type="EMBL" id="MCW1931430.1"/>
    </source>
</evidence>
<comment type="similarity">
    <text evidence="2">Belongs to the bacterial solute-binding protein 8 family.</text>
</comment>
<comment type="subcellular location">
    <subcellularLocation>
        <location evidence="1">Cell envelope</location>
    </subcellularLocation>
</comment>
<dbReference type="RefSeq" id="WP_264504542.1">
    <property type="nucleotide sequence ID" value="NZ_JAPDFL010000001.1"/>
</dbReference>
<dbReference type="InterPro" id="IPR002491">
    <property type="entry name" value="ABC_transptr_periplasmic_BD"/>
</dbReference>
<evidence type="ECO:0000256" key="5">
    <source>
        <dbReference type="ARBA" id="ARBA00022729"/>
    </source>
</evidence>
<keyword evidence="4" id="KW-0406">Ion transport</keyword>
<evidence type="ECO:0000256" key="6">
    <source>
        <dbReference type="SAM" id="SignalP"/>
    </source>
</evidence>
<reference evidence="8 9" key="1">
    <citation type="submission" date="2022-10" db="EMBL/GenBank/DDBJ databases">
        <title>Pararhodobacter sp. nov., isolated from marine algae.</title>
        <authorList>
            <person name="Choi B.J."/>
            <person name="Kim J.M."/>
            <person name="Lee J.K."/>
            <person name="Choi D.G."/>
            <person name="Jeon C.O."/>
        </authorList>
    </citation>
    <scope>NUCLEOTIDE SEQUENCE [LARGE SCALE GENOMIC DNA]</scope>
    <source>
        <strain evidence="8 9">ZQ420</strain>
    </source>
</reference>
<dbReference type="PROSITE" id="PS50983">
    <property type="entry name" value="FE_B12_PBP"/>
    <property type="match status" value="1"/>
</dbReference>
<feature type="domain" description="Fe/B12 periplasmic-binding" evidence="7">
    <location>
        <begin position="41"/>
        <end position="298"/>
    </location>
</feature>
<evidence type="ECO:0000259" key="7">
    <source>
        <dbReference type="PROSITE" id="PS50983"/>
    </source>
</evidence>
<name>A0ABT3GV83_9RHOB</name>
<dbReference type="SUPFAM" id="SSF53807">
    <property type="entry name" value="Helical backbone' metal receptor"/>
    <property type="match status" value="1"/>
</dbReference>
<evidence type="ECO:0000256" key="1">
    <source>
        <dbReference type="ARBA" id="ARBA00004196"/>
    </source>
</evidence>
<organism evidence="8 9">
    <name type="scientific">Pararhodobacter zhoushanensis</name>
    <dbReference type="NCBI Taxonomy" id="2479545"/>
    <lineage>
        <taxon>Bacteria</taxon>
        <taxon>Pseudomonadati</taxon>
        <taxon>Pseudomonadota</taxon>
        <taxon>Alphaproteobacteria</taxon>
        <taxon>Rhodobacterales</taxon>
        <taxon>Paracoccaceae</taxon>
        <taxon>Pararhodobacter</taxon>
    </lineage>
</organism>
<dbReference type="Pfam" id="PF01497">
    <property type="entry name" value="Peripla_BP_2"/>
    <property type="match status" value="1"/>
</dbReference>
<dbReference type="Proteomes" id="UP001208938">
    <property type="component" value="Unassembled WGS sequence"/>
</dbReference>
<evidence type="ECO:0000313" key="9">
    <source>
        <dbReference type="Proteomes" id="UP001208938"/>
    </source>
</evidence>
<keyword evidence="9" id="KW-1185">Reference proteome</keyword>
<dbReference type="CDD" id="cd01140">
    <property type="entry name" value="FatB"/>
    <property type="match status" value="1"/>
</dbReference>
<evidence type="ECO:0000256" key="2">
    <source>
        <dbReference type="ARBA" id="ARBA00008814"/>
    </source>
</evidence>
<feature type="chain" id="PRO_5045209332" evidence="6">
    <location>
        <begin position="24"/>
        <end position="299"/>
    </location>
</feature>
<dbReference type="PANTHER" id="PTHR30532:SF28">
    <property type="entry name" value="PETROBACTIN-BINDING PROTEIN YCLQ"/>
    <property type="match status" value="1"/>
</dbReference>
<proteinExistence type="inferred from homology"/>
<gene>
    <name evidence="8" type="ORF">OKW52_03910</name>
</gene>
<keyword evidence="5 6" id="KW-0732">Signal</keyword>
<feature type="signal peptide" evidence="6">
    <location>
        <begin position="1"/>
        <end position="23"/>
    </location>
</feature>
<dbReference type="InterPro" id="IPR051313">
    <property type="entry name" value="Bact_iron-sidero_bind"/>
</dbReference>
<keyword evidence="4" id="KW-0410">Iron transport</keyword>
<evidence type="ECO:0000256" key="3">
    <source>
        <dbReference type="ARBA" id="ARBA00022448"/>
    </source>
</evidence>
<dbReference type="Gene3D" id="3.40.50.1980">
    <property type="entry name" value="Nitrogenase molybdenum iron protein domain"/>
    <property type="match status" value="2"/>
</dbReference>
<protein>
    <submittedName>
        <fullName evidence="8">ABC transporter substrate-binding protein</fullName>
    </submittedName>
</protein>
<dbReference type="InterPro" id="IPR033870">
    <property type="entry name" value="FatB"/>
</dbReference>
<keyword evidence="3" id="KW-0813">Transport</keyword>
<sequence length="299" mass="31246">MAFLHRSFAFAAALTLVTAPTLAETVTHAQGTTEIEGVPQTVLVYDSATLDNLDALEVPVAGAPAAALPGYLSQYGAPIGTMFEPDFEAVNAAEPDLVLVGGRSAPQYAALSAMVPTLDLTVPREGYVDGVAANLALLGRIFDRDAQAAALIEGLRSSVAALHAEAGDAGRVLVVLTTGGRMSAHGPGSRFAVIYDDYGFTPAVEGLDIGTHGQAISFEFIRETDPDWLFVVDRDAAIGREGQSAAAYLDNPLVQSTRAWQQGQVVYLDAQAWYLIGGGVQAMQASIAQLRDALAQAGN</sequence>
<keyword evidence="4" id="KW-0408">Iron</keyword>
<dbReference type="PANTHER" id="PTHR30532">
    <property type="entry name" value="IRON III DICITRATE-BINDING PERIPLASMIC PROTEIN"/>
    <property type="match status" value="1"/>
</dbReference>
<accession>A0ABT3GV83</accession>
<dbReference type="EMBL" id="JAPDFL010000001">
    <property type="protein sequence ID" value="MCW1931430.1"/>
    <property type="molecule type" value="Genomic_DNA"/>
</dbReference>
<comment type="caution">
    <text evidence="8">The sequence shown here is derived from an EMBL/GenBank/DDBJ whole genome shotgun (WGS) entry which is preliminary data.</text>
</comment>
<evidence type="ECO:0000256" key="4">
    <source>
        <dbReference type="ARBA" id="ARBA00022496"/>
    </source>
</evidence>